<dbReference type="AlphaFoldDB" id="A0A921LAD6"/>
<dbReference type="EMBL" id="DYWC01000189">
    <property type="protein sequence ID" value="HJF87387.1"/>
    <property type="molecule type" value="Genomic_DNA"/>
</dbReference>
<sequence>MTKYQKTVRGRNPQLGNSLISLGPHGGINYEFKGTKDSYGLHKKRTYKVYSSNNRDEWQKYNQTIEERKRKKEIEAKLRSYKHYVKKAGTKRKYNLWPEIIIDVFYYHKKNTISKYDLFLLKEAHYCNSKKCIVTKINNGKVSIRCKSRNRIPYTKFISLYNNANKLSYEV</sequence>
<protein>
    <submittedName>
        <fullName evidence="1">Uncharacterized protein</fullName>
    </submittedName>
</protein>
<reference evidence="1" key="1">
    <citation type="journal article" date="2021" name="PeerJ">
        <title>Extensive microbial diversity within the chicken gut microbiome revealed by metagenomics and culture.</title>
        <authorList>
            <person name="Gilroy R."/>
            <person name="Ravi A."/>
            <person name="Getino M."/>
            <person name="Pursley I."/>
            <person name="Horton D.L."/>
            <person name="Alikhan N.F."/>
            <person name="Baker D."/>
            <person name="Gharbi K."/>
            <person name="Hall N."/>
            <person name="Watson M."/>
            <person name="Adriaenssens E.M."/>
            <person name="Foster-Nyarko E."/>
            <person name="Jarju S."/>
            <person name="Secka A."/>
            <person name="Antonio M."/>
            <person name="Oren A."/>
            <person name="Chaudhuri R.R."/>
            <person name="La Ragione R."/>
            <person name="Hildebrand F."/>
            <person name="Pallen M.J."/>
        </authorList>
    </citation>
    <scope>NUCLEOTIDE SEQUENCE</scope>
    <source>
        <strain evidence="1">7886</strain>
    </source>
</reference>
<dbReference type="Proteomes" id="UP000747013">
    <property type="component" value="Unassembled WGS sequence"/>
</dbReference>
<evidence type="ECO:0000313" key="2">
    <source>
        <dbReference type="Proteomes" id="UP000747013"/>
    </source>
</evidence>
<proteinExistence type="predicted"/>
<reference evidence="1" key="2">
    <citation type="submission" date="2021-09" db="EMBL/GenBank/DDBJ databases">
        <authorList>
            <person name="Gilroy R."/>
        </authorList>
    </citation>
    <scope>NUCLEOTIDE SEQUENCE</scope>
    <source>
        <strain evidence="1">7886</strain>
    </source>
</reference>
<organism evidence="1 2">
    <name type="scientific">Companilactobacillus farciminis</name>
    <dbReference type="NCBI Taxonomy" id="1612"/>
    <lineage>
        <taxon>Bacteria</taxon>
        <taxon>Bacillati</taxon>
        <taxon>Bacillota</taxon>
        <taxon>Bacilli</taxon>
        <taxon>Lactobacillales</taxon>
        <taxon>Lactobacillaceae</taxon>
        <taxon>Companilactobacillus</taxon>
    </lineage>
</organism>
<accession>A0A921LAD6</accession>
<comment type="caution">
    <text evidence="1">The sequence shown here is derived from an EMBL/GenBank/DDBJ whole genome shotgun (WGS) entry which is preliminary data.</text>
</comment>
<evidence type="ECO:0000313" key="1">
    <source>
        <dbReference type="EMBL" id="HJF87387.1"/>
    </source>
</evidence>
<gene>
    <name evidence="1" type="ORF">K8V88_08100</name>
</gene>
<name>A0A921LAD6_9LACO</name>